<keyword evidence="1" id="KW-0812">Transmembrane</keyword>
<organism evidence="2 4">
    <name type="scientific">Pyrodictium delaneyi</name>
    <dbReference type="NCBI Taxonomy" id="1273541"/>
    <lineage>
        <taxon>Archaea</taxon>
        <taxon>Thermoproteota</taxon>
        <taxon>Thermoprotei</taxon>
        <taxon>Desulfurococcales</taxon>
        <taxon>Pyrodictiaceae</taxon>
        <taxon>Pyrodictium</taxon>
    </lineage>
</organism>
<feature type="transmembrane region" description="Helical" evidence="1">
    <location>
        <begin position="23"/>
        <end position="43"/>
    </location>
</feature>
<dbReference type="OrthoDB" id="15479at2157"/>
<keyword evidence="1" id="KW-0472">Membrane</keyword>
<evidence type="ECO:0000313" key="4">
    <source>
        <dbReference type="Proteomes" id="UP000058613"/>
    </source>
</evidence>
<dbReference type="EMBL" id="CP013011">
    <property type="protein sequence ID" value="ALL00190.1"/>
    <property type="molecule type" value="Genomic_DNA"/>
</dbReference>
<keyword evidence="5" id="KW-1185">Reference proteome</keyword>
<protein>
    <submittedName>
        <fullName evidence="2">Uncharacterized protein</fullName>
    </submittedName>
</protein>
<accession>A0A0P0N0Y4</accession>
<dbReference type="Proteomes" id="UP000196694">
    <property type="component" value="Unassembled WGS sequence"/>
</dbReference>
<dbReference type="KEGG" id="pdl:Pyrde_0140"/>
<reference evidence="3 5" key="2">
    <citation type="submission" date="2017-05" db="EMBL/GenBank/DDBJ databases">
        <title>The draft genome of the hyperthermophilic archaeon 'Pyrodictium delaneyi strain Hulk', an iron and nitrate reducer, reveals the capacity for sulfate reduction.</title>
        <authorList>
            <person name="Demey L.M."/>
            <person name="Miller C."/>
            <person name="Manzella M."/>
            <person name="Reguera G."/>
            <person name="Kashefi K."/>
        </authorList>
    </citation>
    <scope>NUCLEOTIDE SEQUENCE [LARGE SCALE GENOMIC DNA]</scope>
    <source>
        <strain evidence="3 5">Hulk</strain>
    </source>
</reference>
<dbReference type="AlphaFoldDB" id="A0A0P0N0Y4"/>
<sequence length="165" mass="18353">MNENIKSADYTVKRMLALSAPRATIALGGIFSAFSTVLPVALLNVGMNPVLVEKAFMVAYIIALPILVSAVYRIYRLAGVVAELCRLPRPDATSFIIGVFPLGYVVPLYYVLQMFSRCERMRGKINVTPMDIVLNMITFGLHSAMYAMMFNKIYDIVLESLGEPY</sequence>
<evidence type="ECO:0000313" key="2">
    <source>
        <dbReference type="EMBL" id="ALL00190.1"/>
    </source>
</evidence>
<name>A0A0P0N0Y4_9CREN</name>
<feature type="transmembrane region" description="Helical" evidence="1">
    <location>
        <begin position="132"/>
        <end position="150"/>
    </location>
</feature>
<feature type="transmembrane region" description="Helical" evidence="1">
    <location>
        <begin position="55"/>
        <end position="75"/>
    </location>
</feature>
<feature type="transmembrane region" description="Helical" evidence="1">
    <location>
        <begin position="95"/>
        <end position="112"/>
    </location>
</feature>
<reference evidence="2 4" key="1">
    <citation type="submission" date="2015-10" db="EMBL/GenBank/DDBJ databases">
        <title>Complete genome sequence of hyperthermophilic archaeon Pyrodictium delaneyi Su06.</title>
        <authorList>
            <person name="Jung J.-H."/>
            <person name="Lin J."/>
            <person name="Holden J.F."/>
            <person name="Park C.-S."/>
        </authorList>
    </citation>
    <scope>NUCLEOTIDE SEQUENCE [LARGE SCALE GENOMIC DNA]</scope>
    <source>
        <strain evidence="2 4">Su06</strain>
    </source>
</reference>
<dbReference type="Proteomes" id="UP000058613">
    <property type="component" value="Chromosome"/>
</dbReference>
<proteinExistence type="predicted"/>
<dbReference type="EMBL" id="NCQP01000006">
    <property type="protein sequence ID" value="OWJ54277.1"/>
    <property type="molecule type" value="Genomic_DNA"/>
</dbReference>
<gene>
    <name evidence="3" type="ORF">Pdsh_07250</name>
    <name evidence="2" type="ORF">Pyrde_0140</name>
</gene>
<dbReference type="GeneID" id="26098466"/>
<dbReference type="RefSeq" id="WP_055407353.1">
    <property type="nucleotide sequence ID" value="NZ_CP013011.1"/>
</dbReference>
<evidence type="ECO:0000313" key="3">
    <source>
        <dbReference type="EMBL" id="OWJ54277.1"/>
    </source>
</evidence>
<evidence type="ECO:0000256" key="1">
    <source>
        <dbReference type="SAM" id="Phobius"/>
    </source>
</evidence>
<evidence type="ECO:0000313" key="5">
    <source>
        <dbReference type="Proteomes" id="UP000196694"/>
    </source>
</evidence>
<keyword evidence="1" id="KW-1133">Transmembrane helix</keyword>